<sequence length="118" mass="13579">MKINLVRKFLGYVYGNYAGNFLGFVVGMASTRLVSHFFTTRSIRNLWGLTAHRTVVDKKTFSMMEWGVSIVIGFIVFELVSKWLQKKLDEFLPKYKATRWLAKGEETPQRKEPVAAGQ</sequence>
<evidence type="ECO:0000256" key="1">
    <source>
        <dbReference type="SAM" id="Phobius"/>
    </source>
</evidence>
<gene>
    <name evidence="2" type="ORF">EGT74_24140</name>
</gene>
<dbReference type="OrthoDB" id="1494754at2"/>
<protein>
    <submittedName>
        <fullName evidence="2">Uncharacterized protein</fullName>
    </submittedName>
</protein>
<feature type="transmembrane region" description="Helical" evidence="1">
    <location>
        <begin position="66"/>
        <end position="84"/>
    </location>
</feature>
<keyword evidence="1" id="KW-0472">Membrane</keyword>
<proteinExistence type="predicted"/>
<feature type="transmembrane region" description="Helical" evidence="1">
    <location>
        <begin position="12"/>
        <end position="34"/>
    </location>
</feature>
<dbReference type="AlphaFoldDB" id="A0A3N4PDI8"/>
<dbReference type="RefSeq" id="WP_123849122.1">
    <property type="nucleotide sequence ID" value="NZ_RPDH01000003.1"/>
</dbReference>
<keyword evidence="1" id="KW-0812">Transmembrane</keyword>
<organism evidence="2 3">
    <name type="scientific">Chitinophaga lutea</name>
    <dbReference type="NCBI Taxonomy" id="2488634"/>
    <lineage>
        <taxon>Bacteria</taxon>
        <taxon>Pseudomonadati</taxon>
        <taxon>Bacteroidota</taxon>
        <taxon>Chitinophagia</taxon>
        <taxon>Chitinophagales</taxon>
        <taxon>Chitinophagaceae</taxon>
        <taxon>Chitinophaga</taxon>
    </lineage>
</organism>
<keyword evidence="1" id="KW-1133">Transmembrane helix</keyword>
<evidence type="ECO:0000313" key="2">
    <source>
        <dbReference type="EMBL" id="RPE05478.1"/>
    </source>
</evidence>
<comment type="caution">
    <text evidence="2">The sequence shown here is derived from an EMBL/GenBank/DDBJ whole genome shotgun (WGS) entry which is preliminary data.</text>
</comment>
<evidence type="ECO:0000313" key="3">
    <source>
        <dbReference type="Proteomes" id="UP000278351"/>
    </source>
</evidence>
<dbReference type="Proteomes" id="UP000278351">
    <property type="component" value="Unassembled WGS sequence"/>
</dbReference>
<keyword evidence="3" id="KW-1185">Reference proteome</keyword>
<name>A0A3N4PDI8_9BACT</name>
<accession>A0A3N4PDI8</accession>
<reference evidence="2 3" key="1">
    <citation type="submission" date="2018-11" db="EMBL/GenBank/DDBJ databases">
        <title>Chitinophaga lutea sp.nov., isolate from arsenic contaminated soil.</title>
        <authorList>
            <person name="Zong Y."/>
        </authorList>
    </citation>
    <scope>NUCLEOTIDE SEQUENCE [LARGE SCALE GENOMIC DNA]</scope>
    <source>
        <strain evidence="2 3">ZY74</strain>
    </source>
</reference>
<dbReference type="EMBL" id="RPDH01000003">
    <property type="protein sequence ID" value="RPE05478.1"/>
    <property type="molecule type" value="Genomic_DNA"/>
</dbReference>